<comment type="caution">
    <text evidence="1">The sequence shown here is derived from an EMBL/GenBank/DDBJ whole genome shotgun (WGS) entry which is preliminary data.</text>
</comment>
<keyword evidence="2" id="KW-1185">Reference proteome</keyword>
<evidence type="ECO:0000313" key="1">
    <source>
        <dbReference type="EMBL" id="KAH3850696.1"/>
    </source>
</evidence>
<dbReference type="EMBL" id="JAIWYP010000003">
    <property type="protein sequence ID" value="KAH3850696.1"/>
    <property type="molecule type" value="Genomic_DNA"/>
</dbReference>
<reference evidence="1" key="1">
    <citation type="journal article" date="2019" name="bioRxiv">
        <title>The Genome of the Zebra Mussel, Dreissena polymorpha: A Resource for Invasive Species Research.</title>
        <authorList>
            <person name="McCartney M.A."/>
            <person name="Auch B."/>
            <person name="Kono T."/>
            <person name="Mallez S."/>
            <person name="Zhang Y."/>
            <person name="Obille A."/>
            <person name="Becker A."/>
            <person name="Abrahante J.E."/>
            <person name="Garbe J."/>
            <person name="Badalamenti J.P."/>
            <person name="Herman A."/>
            <person name="Mangelson H."/>
            <person name="Liachko I."/>
            <person name="Sullivan S."/>
            <person name="Sone E.D."/>
            <person name="Koren S."/>
            <person name="Silverstein K.A.T."/>
            <person name="Beckman K.B."/>
            <person name="Gohl D.M."/>
        </authorList>
    </citation>
    <scope>NUCLEOTIDE SEQUENCE</scope>
    <source>
        <strain evidence="1">Duluth1</strain>
        <tissue evidence="1">Whole animal</tissue>
    </source>
</reference>
<protein>
    <submittedName>
        <fullName evidence="1">Uncharacterized protein</fullName>
    </submittedName>
</protein>
<sequence>MNVTEVEVAVVNRNRQLYALEVGVTEAVRQVEHLPPFPGFRIVEIYFRHLAILLETLSAEEIYFLSCEMQKLNSFNVF</sequence>
<evidence type="ECO:0000313" key="2">
    <source>
        <dbReference type="Proteomes" id="UP000828390"/>
    </source>
</evidence>
<organism evidence="1 2">
    <name type="scientific">Dreissena polymorpha</name>
    <name type="common">Zebra mussel</name>
    <name type="synonym">Mytilus polymorpha</name>
    <dbReference type="NCBI Taxonomy" id="45954"/>
    <lineage>
        <taxon>Eukaryota</taxon>
        <taxon>Metazoa</taxon>
        <taxon>Spiralia</taxon>
        <taxon>Lophotrochozoa</taxon>
        <taxon>Mollusca</taxon>
        <taxon>Bivalvia</taxon>
        <taxon>Autobranchia</taxon>
        <taxon>Heteroconchia</taxon>
        <taxon>Euheterodonta</taxon>
        <taxon>Imparidentia</taxon>
        <taxon>Neoheterodontei</taxon>
        <taxon>Myida</taxon>
        <taxon>Dreissenoidea</taxon>
        <taxon>Dreissenidae</taxon>
        <taxon>Dreissena</taxon>
    </lineage>
</organism>
<dbReference type="Proteomes" id="UP000828390">
    <property type="component" value="Unassembled WGS sequence"/>
</dbReference>
<reference evidence="1" key="2">
    <citation type="submission" date="2020-11" db="EMBL/GenBank/DDBJ databases">
        <authorList>
            <person name="McCartney M.A."/>
            <person name="Auch B."/>
            <person name="Kono T."/>
            <person name="Mallez S."/>
            <person name="Becker A."/>
            <person name="Gohl D.M."/>
            <person name="Silverstein K.A.T."/>
            <person name="Koren S."/>
            <person name="Bechman K.B."/>
            <person name="Herman A."/>
            <person name="Abrahante J.E."/>
            <person name="Garbe J."/>
        </authorList>
    </citation>
    <scope>NUCLEOTIDE SEQUENCE</scope>
    <source>
        <strain evidence="1">Duluth1</strain>
        <tissue evidence="1">Whole animal</tissue>
    </source>
</reference>
<gene>
    <name evidence="1" type="ORF">DPMN_093166</name>
</gene>
<dbReference type="AlphaFoldDB" id="A0A9D4R0M9"/>
<proteinExistence type="predicted"/>
<name>A0A9D4R0M9_DREPO</name>
<accession>A0A9D4R0M9</accession>